<proteinExistence type="predicted"/>
<evidence type="ECO:0000256" key="1">
    <source>
        <dbReference type="PROSITE-ProRule" id="PRU00325"/>
    </source>
</evidence>
<feature type="region of interest" description="Disordered" evidence="2">
    <location>
        <begin position="128"/>
        <end position="186"/>
    </location>
</feature>
<keyword evidence="5" id="KW-1185">Reference proteome</keyword>
<dbReference type="Proteomes" id="UP001551675">
    <property type="component" value="Unassembled WGS sequence"/>
</dbReference>
<dbReference type="PROSITE" id="PS50966">
    <property type="entry name" value="ZF_SWIM"/>
    <property type="match status" value="1"/>
</dbReference>
<evidence type="ECO:0000259" key="3">
    <source>
        <dbReference type="PROSITE" id="PS50966"/>
    </source>
</evidence>
<protein>
    <submittedName>
        <fullName evidence="4">SWIM zinc finger family protein</fullName>
    </submittedName>
</protein>
<gene>
    <name evidence="4" type="ORF">AB0I59_05890</name>
</gene>
<organism evidence="4 5">
    <name type="scientific">Microtetraspora glauca</name>
    <dbReference type="NCBI Taxonomy" id="1996"/>
    <lineage>
        <taxon>Bacteria</taxon>
        <taxon>Bacillati</taxon>
        <taxon>Actinomycetota</taxon>
        <taxon>Actinomycetes</taxon>
        <taxon>Streptosporangiales</taxon>
        <taxon>Streptosporangiaceae</taxon>
        <taxon>Microtetraspora</taxon>
    </lineage>
</organism>
<feature type="domain" description="SWIM-type" evidence="3">
    <location>
        <begin position="54"/>
        <end position="87"/>
    </location>
</feature>
<sequence>MIERWSRDQVLALAPDAASQKAASGVSSPGKWSVLGATPEVLWGECKGSGSKPYRACVDLSEPAYRCSCPSRKFPCKHSLGLLLLWSADGVPAADEPADWAAEWMDQRRERALKQASKIAAALEAAQGTEAQGAADQGTAAQGARPGDGPGQGEGAGRRGDGDGDLSGGQAGSSAPDRRARQREQRVTAGLSELERWLADQIAQGIAGARQTGPGDWDALAKRMVDAQAPGVAGMFSRLPPVLREEDWPRRLLGEYALVHLLAVAHRRMSELPRDLGEVVRSRIGFPLARETVLATPAVRDRWDVIGSRDEEQDRLIARRVWLRGRETGRAALVLSFAPVGQALDASLVSGTTVDADLAFYPGAAPLRALVARRHGAVHAGPPPGLSAAEVPDLLAGVLAGDPWTESWPVVLAGVVPASPVNGDGWLLADPDPGSAFSAQGTAPAERAAAPEDASGGTREPASTLDSEGVPEVGPRIGTEDVSGVVPEGGEVVAEGGTEGGTEVGGLRLDPSCGTPWRLLAVSGGHPVTVACEWTPRGARPLTVWDEEGQVVVL</sequence>
<feature type="compositionally biased region" description="Basic and acidic residues" evidence="2">
    <location>
        <begin position="176"/>
        <end position="186"/>
    </location>
</feature>
<dbReference type="EMBL" id="JBFALK010000002">
    <property type="protein sequence ID" value="MEV0968146.1"/>
    <property type="molecule type" value="Genomic_DNA"/>
</dbReference>
<name>A0ABV3G9N6_MICGL</name>
<evidence type="ECO:0000256" key="2">
    <source>
        <dbReference type="SAM" id="MobiDB-lite"/>
    </source>
</evidence>
<feature type="compositionally biased region" description="Gly residues" evidence="2">
    <location>
        <begin position="146"/>
        <end position="155"/>
    </location>
</feature>
<keyword evidence="1" id="KW-0479">Metal-binding</keyword>
<keyword evidence="1" id="KW-0863">Zinc-finger</keyword>
<keyword evidence="1" id="KW-0862">Zinc</keyword>
<feature type="compositionally biased region" description="Low complexity" evidence="2">
    <location>
        <begin position="443"/>
        <end position="454"/>
    </location>
</feature>
<feature type="compositionally biased region" description="Low complexity" evidence="2">
    <location>
        <begin position="128"/>
        <end position="145"/>
    </location>
</feature>
<reference evidence="4 5" key="1">
    <citation type="submission" date="2024-06" db="EMBL/GenBank/DDBJ databases">
        <title>The Natural Products Discovery Center: Release of the First 8490 Sequenced Strains for Exploring Actinobacteria Biosynthetic Diversity.</title>
        <authorList>
            <person name="Kalkreuter E."/>
            <person name="Kautsar S.A."/>
            <person name="Yang D."/>
            <person name="Bader C.D."/>
            <person name="Teijaro C.N."/>
            <person name="Fluegel L."/>
            <person name="Davis C.M."/>
            <person name="Simpson J.R."/>
            <person name="Lauterbach L."/>
            <person name="Steele A.D."/>
            <person name="Gui C."/>
            <person name="Meng S."/>
            <person name="Li G."/>
            <person name="Viehrig K."/>
            <person name="Ye F."/>
            <person name="Su P."/>
            <person name="Kiefer A.F."/>
            <person name="Nichols A."/>
            <person name="Cepeda A.J."/>
            <person name="Yan W."/>
            <person name="Fan B."/>
            <person name="Jiang Y."/>
            <person name="Adhikari A."/>
            <person name="Zheng C.-J."/>
            <person name="Schuster L."/>
            <person name="Cowan T.M."/>
            <person name="Smanski M.J."/>
            <person name="Chevrette M.G."/>
            <person name="De Carvalho L.P.S."/>
            <person name="Shen B."/>
        </authorList>
    </citation>
    <scope>NUCLEOTIDE SEQUENCE [LARGE SCALE GENOMIC DNA]</scope>
    <source>
        <strain evidence="4 5">NPDC050100</strain>
    </source>
</reference>
<evidence type="ECO:0000313" key="4">
    <source>
        <dbReference type="EMBL" id="MEV0968146.1"/>
    </source>
</evidence>
<dbReference type="InterPro" id="IPR007527">
    <property type="entry name" value="Znf_SWIM"/>
</dbReference>
<dbReference type="Pfam" id="PF04434">
    <property type="entry name" value="SWIM"/>
    <property type="match status" value="1"/>
</dbReference>
<accession>A0ABV3G9N6</accession>
<dbReference type="RefSeq" id="WP_358130474.1">
    <property type="nucleotide sequence ID" value="NZ_JBFALK010000002.1"/>
</dbReference>
<comment type="caution">
    <text evidence="4">The sequence shown here is derived from an EMBL/GenBank/DDBJ whole genome shotgun (WGS) entry which is preliminary data.</text>
</comment>
<feature type="region of interest" description="Disordered" evidence="2">
    <location>
        <begin position="429"/>
        <end position="484"/>
    </location>
</feature>
<evidence type="ECO:0000313" key="5">
    <source>
        <dbReference type="Proteomes" id="UP001551675"/>
    </source>
</evidence>